<proteinExistence type="predicted"/>
<sequence length="68" mass="7828">MGVTEKLWDALTTVIKMNDKIERLAGTVVTQQQKIEQLTERVIRLETALEIGLATRNGPRRIEHKTRE</sequence>
<dbReference type="AlphaFoldDB" id="A0A0K6HSC7"/>
<dbReference type="RefSeq" id="WP_055449358.1">
    <property type="nucleotide sequence ID" value="NZ_CYHF01000001.1"/>
</dbReference>
<protein>
    <submittedName>
        <fullName evidence="2">Uncharacterized protein</fullName>
    </submittedName>
</protein>
<organism evidence="2 3">
    <name type="scientific">Thiomonas bhubaneswarensis</name>
    <dbReference type="NCBI Taxonomy" id="339866"/>
    <lineage>
        <taxon>Bacteria</taxon>
        <taxon>Pseudomonadati</taxon>
        <taxon>Pseudomonadota</taxon>
        <taxon>Betaproteobacteria</taxon>
        <taxon>Burkholderiales</taxon>
        <taxon>Thiomonas</taxon>
    </lineage>
</organism>
<dbReference type="OrthoDB" id="9799796at2"/>
<dbReference type="STRING" id="339866.GCA_001418255_00423"/>
<reference evidence="3" key="1">
    <citation type="submission" date="2015-08" db="EMBL/GenBank/DDBJ databases">
        <authorList>
            <person name="Varghese N."/>
        </authorList>
    </citation>
    <scope>NUCLEOTIDE SEQUENCE [LARGE SCALE GENOMIC DNA]</scope>
    <source>
        <strain evidence="3">DSM 18181</strain>
    </source>
</reference>
<name>A0A0K6HSC7_9BURK</name>
<evidence type="ECO:0000313" key="2">
    <source>
        <dbReference type="EMBL" id="CUA93947.1"/>
    </source>
</evidence>
<evidence type="ECO:0000256" key="1">
    <source>
        <dbReference type="SAM" id="Coils"/>
    </source>
</evidence>
<keyword evidence="3" id="KW-1185">Reference proteome</keyword>
<keyword evidence="1" id="KW-0175">Coiled coil</keyword>
<evidence type="ECO:0000313" key="3">
    <source>
        <dbReference type="Proteomes" id="UP000183649"/>
    </source>
</evidence>
<gene>
    <name evidence="2" type="ORF">Ga0061069_101427</name>
</gene>
<dbReference type="EMBL" id="CYHF01000001">
    <property type="protein sequence ID" value="CUA93947.1"/>
    <property type="molecule type" value="Genomic_DNA"/>
</dbReference>
<dbReference type="Proteomes" id="UP000183649">
    <property type="component" value="Unassembled WGS sequence"/>
</dbReference>
<accession>A0A0K6HSC7</accession>
<feature type="coiled-coil region" evidence="1">
    <location>
        <begin position="21"/>
        <end position="48"/>
    </location>
</feature>